<feature type="region of interest" description="Disordered" evidence="1">
    <location>
        <begin position="27"/>
        <end position="49"/>
    </location>
</feature>
<reference evidence="2" key="3">
    <citation type="journal article" date="2017" name="Nature">
        <title>Genome sequence of the progenitor of the wheat D genome Aegilops tauschii.</title>
        <authorList>
            <person name="Luo M.C."/>
            <person name="Gu Y.Q."/>
            <person name="Puiu D."/>
            <person name="Wang H."/>
            <person name="Twardziok S.O."/>
            <person name="Deal K.R."/>
            <person name="Huo N."/>
            <person name="Zhu T."/>
            <person name="Wang L."/>
            <person name="Wang Y."/>
            <person name="McGuire P.E."/>
            <person name="Liu S."/>
            <person name="Long H."/>
            <person name="Ramasamy R.K."/>
            <person name="Rodriguez J.C."/>
            <person name="Van S.L."/>
            <person name="Yuan L."/>
            <person name="Wang Z."/>
            <person name="Xia Z."/>
            <person name="Xiao L."/>
            <person name="Anderson O.D."/>
            <person name="Ouyang S."/>
            <person name="Liang Y."/>
            <person name="Zimin A.V."/>
            <person name="Pertea G."/>
            <person name="Qi P."/>
            <person name="Bennetzen J.L."/>
            <person name="Dai X."/>
            <person name="Dawson M.W."/>
            <person name="Muller H.G."/>
            <person name="Kugler K."/>
            <person name="Rivarola-Duarte L."/>
            <person name="Spannagl M."/>
            <person name="Mayer K.F.X."/>
            <person name="Lu F.H."/>
            <person name="Bevan M.W."/>
            <person name="Leroy P."/>
            <person name="Li P."/>
            <person name="You F.M."/>
            <person name="Sun Q."/>
            <person name="Liu Z."/>
            <person name="Lyons E."/>
            <person name="Wicker T."/>
            <person name="Salzberg S.L."/>
            <person name="Devos K.M."/>
            <person name="Dvorak J."/>
        </authorList>
    </citation>
    <scope>NUCLEOTIDE SEQUENCE [LARGE SCALE GENOMIC DNA]</scope>
    <source>
        <strain evidence="2">cv. AL8/78</strain>
    </source>
</reference>
<evidence type="ECO:0000256" key="1">
    <source>
        <dbReference type="SAM" id="MobiDB-lite"/>
    </source>
</evidence>
<dbReference type="EnsemblPlants" id="AET7Gv20281000.2">
    <property type="protein sequence ID" value="AET7Gv20281000.2"/>
    <property type="gene ID" value="AET7Gv20281000"/>
</dbReference>
<reference evidence="3" key="1">
    <citation type="journal article" date="2014" name="Science">
        <title>Ancient hybridizations among the ancestral genomes of bread wheat.</title>
        <authorList>
            <consortium name="International Wheat Genome Sequencing Consortium,"/>
            <person name="Marcussen T."/>
            <person name="Sandve S.R."/>
            <person name="Heier L."/>
            <person name="Spannagl M."/>
            <person name="Pfeifer M."/>
            <person name="Jakobsen K.S."/>
            <person name="Wulff B.B."/>
            <person name="Steuernagel B."/>
            <person name="Mayer K.F."/>
            <person name="Olsen O.A."/>
        </authorList>
    </citation>
    <scope>NUCLEOTIDE SEQUENCE [LARGE SCALE GENOMIC DNA]</scope>
    <source>
        <strain evidence="3">cv. AL8/78</strain>
    </source>
</reference>
<reference evidence="2" key="4">
    <citation type="submission" date="2019-03" db="UniProtKB">
        <authorList>
            <consortium name="EnsemblPlants"/>
        </authorList>
    </citation>
    <scope>IDENTIFICATION</scope>
</reference>
<dbReference type="Gramene" id="AET7Gv20281000.2">
    <property type="protein sequence ID" value="AET7Gv20281000.2"/>
    <property type="gene ID" value="AET7Gv20281000"/>
</dbReference>
<accession>A0A453QQW3</accession>
<name>A0A453QQW3_AEGTS</name>
<sequence>GQDLHFSPPQQSLSTAVRGRSIGAAADLNRLRRRQPPSNRGQSAPSPCSPFPSRTDFFCFLFLPSLLAAVSDRKERGTTCHPPLH</sequence>
<organism evidence="2 3">
    <name type="scientific">Aegilops tauschii subsp. strangulata</name>
    <name type="common">Goatgrass</name>
    <dbReference type="NCBI Taxonomy" id="200361"/>
    <lineage>
        <taxon>Eukaryota</taxon>
        <taxon>Viridiplantae</taxon>
        <taxon>Streptophyta</taxon>
        <taxon>Embryophyta</taxon>
        <taxon>Tracheophyta</taxon>
        <taxon>Spermatophyta</taxon>
        <taxon>Magnoliopsida</taxon>
        <taxon>Liliopsida</taxon>
        <taxon>Poales</taxon>
        <taxon>Poaceae</taxon>
        <taxon>BOP clade</taxon>
        <taxon>Pooideae</taxon>
        <taxon>Triticodae</taxon>
        <taxon>Triticeae</taxon>
        <taxon>Triticinae</taxon>
        <taxon>Aegilops</taxon>
    </lineage>
</organism>
<dbReference type="AlphaFoldDB" id="A0A453QQW3"/>
<feature type="compositionally biased region" description="Polar residues" evidence="1">
    <location>
        <begin position="36"/>
        <end position="46"/>
    </location>
</feature>
<reference evidence="2" key="5">
    <citation type="journal article" date="2021" name="G3 (Bethesda)">
        <title>Aegilops tauschii genome assembly Aet v5.0 features greater sequence contiguity and improved annotation.</title>
        <authorList>
            <person name="Wang L."/>
            <person name="Zhu T."/>
            <person name="Rodriguez J.C."/>
            <person name="Deal K.R."/>
            <person name="Dubcovsky J."/>
            <person name="McGuire P.E."/>
            <person name="Lux T."/>
            <person name="Spannagl M."/>
            <person name="Mayer K.F.X."/>
            <person name="Baldrich P."/>
            <person name="Meyers B.C."/>
            <person name="Huo N."/>
            <person name="Gu Y.Q."/>
            <person name="Zhou H."/>
            <person name="Devos K.M."/>
            <person name="Bennetzen J.L."/>
            <person name="Unver T."/>
            <person name="Budak H."/>
            <person name="Gulick P.J."/>
            <person name="Galiba G."/>
            <person name="Kalapos B."/>
            <person name="Nelson D.R."/>
            <person name="Li P."/>
            <person name="You F.M."/>
            <person name="Luo M.C."/>
            <person name="Dvorak J."/>
        </authorList>
    </citation>
    <scope>NUCLEOTIDE SEQUENCE [LARGE SCALE GENOMIC DNA]</scope>
    <source>
        <strain evidence="2">cv. AL8/78</strain>
    </source>
</reference>
<protein>
    <submittedName>
        <fullName evidence="2">Uncharacterized protein</fullName>
    </submittedName>
</protein>
<evidence type="ECO:0000313" key="3">
    <source>
        <dbReference type="Proteomes" id="UP000015105"/>
    </source>
</evidence>
<proteinExistence type="predicted"/>
<dbReference type="Proteomes" id="UP000015105">
    <property type="component" value="Chromosome 7D"/>
</dbReference>
<keyword evidence="3" id="KW-1185">Reference proteome</keyword>
<reference evidence="3" key="2">
    <citation type="journal article" date="2017" name="Nat. Plants">
        <title>The Aegilops tauschii genome reveals multiple impacts of transposons.</title>
        <authorList>
            <person name="Zhao G."/>
            <person name="Zou C."/>
            <person name="Li K."/>
            <person name="Wang K."/>
            <person name="Li T."/>
            <person name="Gao L."/>
            <person name="Zhang X."/>
            <person name="Wang H."/>
            <person name="Yang Z."/>
            <person name="Liu X."/>
            <person name="Jiang W."/>
            <person name="Mao L."/>
            <person name="Kong X."/>
            <person name="Jiao Y."/>
            <person name="Jia J."/>
        </authorList>
    </citation>
    <scope>NUCLEOTIDE SEQUENCE [LARGE SCALE GENOMIC DNA]</scope>
    <source>
        <strain evidence="3">cv. AL8/78</strain>
    </source>
</reference>
<evidence type="ECO:0000313" key="2">
    <source>
        <dbReference type="EnsemblPlants" id="AET7Gv20281000.2"/>
    </source>
</evidence>